<reference evidence="1 2" key="1">
    <citation type="submission" date="2016-01" db="EMBL/GenBank/DDBJ databases">
        <authorList>
            <person name="Regsiter A."/>
            <person name="william w."/>
        </authorList>
    </citation>
    <scope>NUCLEOTIDE SEQUENCE [LARGE SCALE GENOMIC DNA]</scope>
    <source>
        <strain evidence="1 2">CFBP 5494</strain>
    </source>
</reference>
<keyword evidence="2" id="KW-1185">Reference proteome</keyword>
<dbReference type="AlphaFoldDB" id="A0A9W5B798"/>
<evidence type="ECO:0000313" key="2">
    <source>
        <dbReference type="Proteomes" id="UP000191933"/>
    </source>
</evidence>
<proteinExistence type="predicted"/>
<evidence type="ECO:0000313" key="1">
    <source>
        <dbReference type="EMBL" id="CUX02793.1"/>
    </source>
</evidence>
<dbReference type="Gene3D" id="3.40.50.2300">
    <property type="match status" value="1"/>
</dbReference>
<protein>
    <submittedName>
        <fullName evidence="1">Uncharacterized protein</fullName>
    </submittedName>
</protein>
<accession>A0A9W5B798</accession>
<organism evidence="1 2">
    <name type="scientific">Agrobacterium genomosp. 2 str. CFBP 5494</name>
    <dbReference type="NCBI Taxonomy" id="1183436"/>
    <lineage>
        <taxon>Bacteria</taxon>
        <taxon>Pseudomonadati</taxon>
        <taxon>Pseudomonadota</taxon>
        <taxon>Alphaproteobacteria</taxon>
        <taxon>Hyphomicrobiales</taxon>
        <taxon>Rhizobiaceae</taxon>
        <taxon>Rhizobium/Agrobacterium group</taxon>
        <taxon>Agrobacterium</taxon>
        <taxon>Agrobacterium tumefaciens complex</taxon>
    </lineage>
</organism>
<dbReference type="SUPFAM" id="SSF52172">
    <property type="entry name" value="CheY-like"/>
    <property type="match status" value="1"/>
</dbReference>
<dbReference type="EMBL" id="FBVY01000044">
    <property type="protein sequence ID" value="CUX02793.1"/>
    <property type="molecule type" value="Genomic_DNA"/>
</dbReference>
<sequence length="121" mass="13191">MLRAFRGKKLIIVEQRLMLTFACRQRLQAAGATVLGSVRSTRCLLDALLEWDVDAAIVDVEIDDQTLLNVSIALENANVPFVFANRAKSNDRGYSVSGDSAELREIADALFGPPGTSTTLH</sequence>
<gene>
    <name evidence="1" type="ORF">AGR2A_pa60132</name>
</gene>
<dbReference type="InterPro" id="IPR011006">
    <property type="entry name" value="CheY-like_superfamily"/>
</dbReference>
<dbReference type="Proteomes" id="UP000191933">
    <property type="component" value="Unassembled WGS sequence"/>
</dbReference>
<comment type="caution">
    <text evidence="1">The sequence shown here is derived from an EMBL/GenBank/DDBJ whole genome shotgun (WGS) entry which is preliminary data.</text>
</comment>
<name>A0A9W5B798_9HYPH</name>